<evidence type="ECO:0000313" key="2">
    <source>
        <dbReference type="EMBL" id="MFC7058845.1"/>
    </source>
</evidence>
<protein>
    <submittedName>
        <fullName evidence="2">Uncharacterized protein</fullName>
    </submittedName>
</protein>
<gene>
    <name evidence="2" type="ORF">ACFQQG_12575</name>
</gene>
<dbReference type="Proteomes" id="UP001596445">
    <property type="component" value="Unassembled WGS sequence"/>
</dbReference>
<dbReference type="AlphaFoldDB" id="A0ABD5W5M9"/>
<evidence type="ECO:0000256" key="1">
    <source>
        <dbReference type="SAM" id="MobiDB-lite"/>
    </source>
</evidence>
<keyword evidence="3" id="KW-1185">Reference proteome</keyword>
<feature type="region of interest" description="Disordered" evidence="1">
    <location>
        <begin position="1"/>
        <end position="24"/>
    </location>
</feature>
<dbReference type="EMBL" id="JBHSZI010000001">
    <property type="protein sequence ID" value="MFC7058845.1"/>
    <property type="molecule type" value="Genomic_DNA"/>
</dbReference>
<dbReference type="RefSeq" id="WP_382185789.1">
    <property type="nucleotide sequence ID" value="NZ_JBHSZI010000001.1"/>
</dbReference>
<organism evidence="2 3">
    <name type="scientific">Halovenus salina</name>
    <dbReference type="NCBI Taxonomy" id="1510225"/>
    <lineage>
        <taxon>Archaea</taxon>
        <taxon>Methanobacteriati</taxon>
        <taxon>Methanobacteriota</taxon>
        <taxon>Stenosarchaea group</taxon>
        <taxon>Halobacteria</taxon>
        <taxon>Halobacteriales</taxon>
        <taxon>Haloarculaceae</taxon>
        <taxon>Halovenus</taxon>
    </lineage>
</organism>
<proteinExistence type="predicted"/>
<accession>A0ABD5W5M9</accession>
<sequence length="92" mass="10535">MIETVDDMGITRYDNNPDRTNIEIPADGKLVSDEFGESLENYPTDPSSEKRQDFKEVGRGLYQLFQEEGWDASIALTGTLKTLKYCQQIRKL</sequence>
<comment type="caution">
    <text evidence="2">The sequence shown here is derived from an EMBL/GenBank/DDBJ whole genome shotgun (WGS) entry which is preliminary data.</text>
</comment>
<name>A0ABD5W5M9_9EURY</name>
<reference evidence="2 3" key="1">
    <citation type="journal article" date="2019" name="Int. J. Syst. Evol. Microbiol.">
        <title>The Global Catalogue of Microorganisms (GCM) 10K type strain sequencing project: providing services to taxonomists for standard genome sequencing and annotation.</title>
        <authorList>
            <consortium name="The Broad Institute Genomics Platform"/>
            <consortium name="The Broad Institute Genome Sequencing Center for Infectious Disease"/>
            <person name="Wu L."/>
            <person name="Ma J."/>
        </authorList>
    </citation>
    <scope>NUCLEOTIDE SEQUENCE [LARGE SCALE GENOMIC DNA]</scope>
    <source>
        <strain evidence="2 3">JCM 30072</strain>
    </source>
</reference>
<evidence type="ECO:0000313" key="3">
    <source>
        <dbReference type="Proteomes" id="UP001596445"/>
    </source>
</evidence>